<accession>A0A0W0S5S9</accession>
<dbReference type="Proteomes" id="UP000054921">
    <property type="component" value="Unassembled WGS sequence"/>
</dbReference>
<dbReference type="AlphaFoldDB" id="A0A0W0S5S9"/>
<comment type="caution">
    <text evidence="1">The sequence shown here is derived from an EMBL/GenBank/DDBJ whole genome shotgun (WGS) entry which is preliminary data.</text>
</comment>
<reference evidence="1 2" key="1">
    <citation type="submission" date="2015-11" db="EMBL/GenBank/DDBJ databases">
        <title>Genomic analysis of 38 Legionella species identifies large and diverse effector repertoires.</title>
        <authorList>
            <person name="Burstein D."/>
            <person name="Amaro F."/>
            <person name="Zusman T."/>
            <person name="Lifshitz Z."/>
            <person name="Cohen O."/>
            <person name="Gilbert J.A."/>
            <person name="Pupko T."/>
            <person name="Shuman H.A."/>
            <person name="Segal G."/>
        </authorList>
    </citation>
    <scope>NUCLEOTIDE SEQUENCE [LARGE SCALE GENOMIC DNA]</scope>
    <source>
        <strain evidence="1 2">ORW</strain>
    </source>
</reference>
<sequence length="732" mass="84361">MPDNFSFAEISTIEDATAAWQSFFGRFFSPEIPPGVDVTFDPKLPVFAPRENKNAKYKHPGFIDPKTKKFPVDPERTLHSDDFDDFLNGNKITIPAHITLDAEGLERVANAIASGDFENPALNKEDHTFYALWLFKQNKITRQQITTILARAQIPKEYPLVKTFSIFDKHGKLTQEAIELLFPAIAKSIYGETLTGEQYERLLYLILAAPKSEQVFFISKNNPKIIAPRNKPFQLGNALLRNSSWHRATYQGEEYDLYLSFGVIEALQIARYGVNGAAANRAKIGKVGIDAVKEAVEYNYRPTAISVQYSGVETPTKDIHGYADSPMPVVTEHDVYHAKIQGTLRPDFNLMLNHMHQIISQHTKLKWSKTMWEIIDREFLAFVHPTKGMKLKSGEERFIEMLHRNDMDQVRLFRSYDPPLLSDDGFAIVWHMVNQSDVWKKLYHVDINRLGYPYDMLIKQMKAFQKTLNSIYKDKEGSHHKHTELLTLKYRLFGKTSTTEFKKICKLIDTLEDQLIPEKDKITDHVQKLIFGKYTDGTDKNLTILKFKNFGKEVLIDENSVKEIIPMLVNMQLISKFGEKNPEKVKIELEKISKQFKSTYQEGSFSKNELATSIGRFSSITEKLDFLEACYEKIIHSKEYTQRHATADNLFAFFKNPLTASQRKHIILLKEQLNELITEFQQSNHLSKEDNEELQWYMKNRGSNLALCNTDRFYLHLDATVPSAIQIGKLES</sequence>
<evidence type="ECO:0000313" key="2">
    <source>
        <dbReference type="Proteomes" id="UP000054921"/>
    </source>
</evidence>
<proteinExistence type="predicted"/>
<name>A0A0W0S5S9_9GAMM</name>
<evidence type="ECO:0000313" key="1">
    <source>
        <dbReference type="EMBL" id="KTC78792.1"/>
    </source>
</evidence>
<dbReference type="PATRIC" id="fig|28084.5.peg.875"/>
<protein>
    <submittedName>
        <fullName evidence="1">Uncharacterized protein</fullName>
    </submittedName>
</protein>
<dbReference type="OrthoDB" id="5631665at2"/>
<dbReference type="EMBL" id="LNXW01000013">
    <property type="protein sequence ID" value="KTC78792.1"/>
    <property type="molecule type" value="Genomic_DNA"/>
</dbReference>
<dbReference type="RefSeq" id="WP_058387452.1">
    <property type="nucleotide sequence ID" value="NZ_LNXW01000013.1"/>
</dbReference>
<organism evidence="1 2">
    <name type="scientific">Legionella cherrii</name>
    <dbReference type="NCBI Taxonomy" id="28084"/>
    <lineage>
        <taxon>Bacteria</taxon>
        <taxon>Pseudomonadati</taxon>
        <taxon>Pseudomonadota</taxon>
        <taxon>Gammaproteobacteria</taxon>
        <taxon>Legionellales</taxon>
        <taxon>Legionellaceae</taxon>
        <taxon>Legionella</taxon>
    </lineage>
</organism>
<gene>
    <name evidence="1" type="ORF">Lche_0812</name>
</gene>